<dbReference type="Pfam" id="PF07819">
    <property type="entry name" value="PGAP1"/>
    <property type="match status" value="1"/>
</dbReference>
<dbReference type="InterPro" id="IPR036322">
    <property type="entry name" value="WD40_repeat_dom_sf"/>
</dbReference>
<dbReference type="InterPro" id="IPR015943">
    <property type="entry name" value="WD40/YVTN_repeat-like_dom_sf"/>
</dbReference>
<gene>
    <name evidence="8" type="ORF">VTL71DRAFT_5352</name>
</gene>
<evidence type="ECO:0000313" key="8">
    <source>
        <dbReference type="EMBL" id="KAL2063547.1"/>
    </source>
</evidence>
<dbReference type="Gene3D" id="3.40.50.1820">
    <property type="entry name" value="alpha/beta hydrolase"/>
    <property type="match status" value="1"/>
</dbReference>
<evidence type="ECO:0000259" key="5">
    <source>
        <dbReference type="Pfam" id="PF07819"/>
    </source>
</evidence>
<dbReference type="SUPFAM" id="SSF53474">
    <property type="entry name" value="alpha/beta-Hydrolases"/>
    <property type="match status" value="1"/>
</dbReference>
<dbReference type="InterPro" id="IPR011047">
    <property type="entry name" value="Quinoprotein_ADH-like_sf"/>
</dbReference>
<sequence>MPIEGNEAAGRESSSRRPSLFQKRFRLTKQNEVGMNEVRGPLGLRALFSSPEPLIDLVFVHGLRGGSVKTFCKDDNPELFWPKRWLPKEPEFSSASIHSFGYDSDWGSSKSSSLTVHDFGRSLYEELQTSPLLRHNSKNRPIILVGHSMGGLVIKKAFILAQQDQSSKTLSNRIQCMVFLATPHRGSDYAEFLNGALGALSLTNLTSSKGYINDLRLDSLSTQQINEDFARLAIIAELQIYTFYEIWSTIPITSTLIVKKDSAVLGSNKNEHIQYLEANHREICKFASMNDSNYIRVKNALGTAIESLLENVSASTERNRSSQLQIIKESLGLPDLPEHQHDTLEGSCDWISDREDFQQWTYPETSGEKVESHQAEILWIQAQPGAGKTILAAHVAERLVDDHLPVSSHYFQYGKKSSQSLTGFLLSMAYQMASTNASVREKLAQLCKDGNSLRHDNAYTIWTRVFVGGVFQVQSFMPQFWVVDGLDECINAHEFSKMLNGTRFQIPLRIFITSRKLPAMQKIIDQLVSCKTTVVQIPVGDTMKDIDSYISKRIENIPVDGEEKQTELANRIKAKCNACFLWVRLVMDELEGVYGYESIAQVLDEMPAGMLSYYNRAVIEMTGKREIPVAKTILSWTVLAARPLTVLELSVAIEQELKIKLSSQRGAIEGLCGQLVSIDPCLDLVQIVHATAREFLMSNDAGEFQVSKSKGHESMALVCIKILSKSAAMIPPRSHLIESKRSLPPASALLNYATIYFSDHVFAASTSNNQILQELCLFLKRSALKWIETVVAANGLHVLIKTAKNLKGYLDRRAKYESPFNPLARAIDGWATDLSRISSKFGRALTSAPQSIFFLIPPLCPTQSTIYGQQLNAKQPNGLTVEGEHYTDWDDCIAHISFEDETASAIASGNSLIAVGNESGNVNLYSSQSYQKVKVLQHGFPVDLVKFDLVGSFVAVSSRKLLTVWELDGTLRWKTRIRSQCILLSSSQTALIGVTQEGRSFQWDLTTGALLEEQTYVYQAPESRCDTLYNMGKAPSTASLSPEQDLLALAYRNSPVCIFDFGSGTLISWIIDEINRAPEQIVFNPNPDVNLLAVAYNESHLALYEPWSGDLVTSVEAEWPAILKSVTCACDGRTLATVDTLGHLRLWDFETLALLYHVSIPTTSFSLLEFTADAASLVNLGDHDMRIWAPSSLVRKAMDEEASVSDATNIMNATEGQYEHSLASKIKVLIAHQNASLLLAGNHQGDVLVYSPQKRFKSTILYSQGNVCVSCLAVSHNNLIASGDTNTHVQVRNLIIPSSHQDFAASKPIFETSFSAPLRQLLFDESGRYLLVSTLSSDHVYRTIDGSLVGSLEVKPDTRKIWKWIIAPLSMFGEQHFLILADHKLTIYSVDNFPAVAYPEPFQLDFHIDQESVETSIDSFVFHPTTSTFIVEIRLQRGFTPHSTTFIFQLSATTSPPTFQILPSLPQDVVKCFLGINRTTQRLVFLHPESWVCSADAGDLHKALGRYVQHFLVPNEYVPTNSEVHAVQTVDGDFAFCLFDKIVVVRNGLTYQTPRVIERLD</sequence>
<comment type="subcellular location">
    <subcellularLocation>
        <location evidence="4">Endoplasmic reticulum membrane</location>
    </subcellularLocation>
</comment>
<dbReference type="PANTHER" id="PTHR10039">
    <property type="entry name" value="AMELOGENIN"/>
    <property type="match status" value="1"/>
</dbReference>
<dbReference type="Pfam" id="PF24883">
    <property type="entry name" value="NPHP3_N"/>
    <property type="match status" value="1"/>
</dbReference>
<comment type="similarity">
    <text evidence="4">Belongs to the GPI inositol-deacylase family.</text>
</comment>
<dbReference type="InterPro" id="IPR012908">
    <property type="entry name" value="PGAP1-ab_dom-like"/>
</dbReference>
<reference evidence="8 9" key="1">
    <citation type="journal article" date="2024" name="Commun. Biol.">
        <title>Comparative genomic analysis of thermophilic fungi reveals convergent evolutionary adaptations and gene losses.</title>
        <authorList>
            <person name="Steindorff A.S."/>
            <person name="Aguilar-Pontes M.V."/>
            <person name="Robinson A.J."/>
            <person name="Andreopoulos B."/>
            <person name="LaButti K."/>
            <person name="Kuo A."/>
            <person name="Mondo S."/>
            <person name="Riley R."/>
            <person name="Otillar R."/>
            <person name="Haridas S."/>
            <person name="Lipzen A."/>
            <person name="Grimwood J."/>
            <person name="Schmutz J."/>
            <person name="Clum A."/>
            <person name="Reid I.D."/>
            <person name="Moisan M.C."/>
            <person name="Butler G."/>
            <person name="Nguyen T.T.M."/>
            <person name="Dewar K."/>
            <person name="Conant G."/>
            <person name="Drula E."/>
            <person name="Henrissat B."/>
            <person name="Hansel C."/>
            <person name="Singer S."/>
            <person name="Hutchinson M.I."/>
            <person name="de Vries R.P."/>
            <person name="Natvig D.O."/>
            <person name="Powell A.J."/>
            <person name="Tsang A."/>
            <person name="Grigoriev I.V."/>
        </authorList>
    </citation>
    <scope>NUCLEOTIDE SEQUENCE [LARGE SCALE GENOMIC DNA]</scope>
    <source>
        <strain evidence="8 9">CBS 494.80</strain>
    </source>
</reference>
<dbReference type="SUPFAM" id="SSF52540">
    <property type="entry name" value="P-loop containing nucleoside triphosphate hydrolases"/>
    <property type="match status" value="1"/>
</dbReference>
<evidence type="ECO:0000313" key="9">
    <source>
        <dbReference type="Proteomes" id="UP001595075"/>
    </source>
</evidence>
<comment type="function">
    <text evidence="1 4">Involved in inositol deacylation of GPI-anchored proteins which plays important roles in the quality control and ER-associated degradation of GPI-anchored proteins.</text>
</comment>
<feature type="domain" description="GPI inositol-deacylase winged helix" evidence="6">
    <location>
        <begin position="624"/>
        <end position="701"/>
    </location>
</feature>
<dbReference type="InterPro" id="IPR056884">
    <property type="entry name" value="NPHP3-like_N"/>
</dbReference>
<keyword evidence="4" id="KW-0256">Endoplasmic reticulum</keyword>
<dbReference type="EC" id="3.1.-.-" evidence="4"/>
<evidence type="ECO:0000256" key="1">
    <source>
        <dbReference type="ARBA" id="ARBA00003496"/>
    </source>
</evidence>
<dbReference type="InterPro" id="IPR054471">
    <property type="entry name" value="GPIID_WHD"/>
</dbReference>
<dbReference type="EMBL" id="JAZHXI010000015">
    <property type="protein sequence ID" value="KAL2063547.1"/>
    <property type="molecule type" value="Genomic_DNA"/>
</dbReference>
<evidence type="ECO:0000256" key="2">
    <source>
        <dbReference type="ARBA" id="ARBA00015856"/>
    </source>
</evidence>
<name>A0ABR4C0X5_9HELO</name>
<dbReference type="InterPro" id="IPR027417">
    <property type="entry name" value="P-loop_NTPase"/>
</dbReference>
<keyword evidence="4" id="KW-0378">Hydrolase</keyword>
<keyword evidence="4" id="KW-0653">Protein transport</keyword>
<keyword evidence="4" id="KW-0813">Transport</keyword>
<dbReference type="InterPro" id="IPR029058">
    <property type="entry name" value="AB_hydrolase_fold"/>
</dbReference>
<keyword evidence="3" id="KW-0677">Repeat</keyword>
<evidence type="ECO:0000259" key="6">
    <source>
        <dbReference type="Pfam" id="PF22939"/>
    </source>
</evidence>
<keyword evidence="9" id="KW-1185">Reference proteome</keyword>
<organism evidence="8 9">
    <name type="scientific">Oculimacula yallundae</name>
    <dbReference type="NCBI Taxonomy" id="86028"/>
    <lineage>
        <taxon>Eukaryota</taxon>
        <taxon>Fungi</taxon>
        <taxon>Dikarya</taxon>
        <taxon>Ascomycota</taxon>
        <taxon>Pezizomycotina</taxon>
        <taxon>Leotiomycetes</taxon>
        <taxon>Helotiales</taxon>
        <taxon>Ploettnerulaceae</taxon>
        <taxon>Oculimacula</taxon>
    </lineage>
</organism>
<dbReference type="SUPFAM" id="SSF50978">
    <property type="entry name" value="WD40 repeat-like"/>
    <property type="match status" value="1"/>
</dbReference>
<evidence type="ECO:0000259" key="7">
    <source>
        <dbReference type="Pfam" id="PF24883"/>
    </source>
</evidence>
<dbReference type="Gene3D" id="2.130.10.10">
    <property type="entry name" value="YVTN repeat-like/Quinoprotein amine dehydrogenase"/>
    <property type="match status" value="3"/>
</dbReference>
<accession>A0ABR4C0X5</accession>
<evidence type="ECO:0000256" key="4">
    <source>
        <dbReference type="RuleBase" id="RU365011"/>
    </source>
</evidence>
<dbReference type="Pfam" id="PF22939">
    <property type="entry name" value="WHD_GPIID"/>
    <property type="match status" value="1"/>
</dbReference>
<keyword evidence="4" id="KW-0472">Membrane</keyword>
<dbReference type="SUPFAM" id="SSF50998">
    <property type="entry name" value="Quinoprotein alcohol dehydrogenase-like"/>
    <property type="match status" value="1"/>
</dbReference>
<feature type="domain" description="GPI inositol-deacylase PGAP1-like alpha/beta" evidence="5">
    <location>
        <begin position="134"/>
        <end position="187"/>
    </location>
</feature>
<evidence type="ECO:0000256" key="3">
    <source>
        <dbReference type="ARBA" id="ARBA00022737"/>
    </source>
</evidence>
<dbReference type="PANTHER" id="PTHR10039:SF16">
    <property type="entry name" value="GPI INOSITOL-DEACYLASE"/>
    <property type="match status" value="1"/>
</dbReference>
<feature type="domain" description="Nephrocystin 3-like N-terminal" evidence="7">
    <location>
        <begin position="346"/>
        <end position="515"/>
    </location>
</feature>
<proteinExistence type="inferred from homology"/>
<comment type="caution">
    <text evidence="8">The sequence shown here is derived from an EMBL/GenBank/DDBJ whole genome shotgun (WGS) entry which is preliminary data.</text>
</comment>
<dbReference type="Proteomes" id="UP001595075">
    <property type="component" value="Unassembled WGS sequence"/>
</dbReference>
<protein>
    <recommendedName>
        <fullName evidence="2 4">GPI inositol-deacylase</fullName>
        <ecNumber evidence="4">3.1.-.-</ecNumber>
    </recommendedName>
</protein>